<proteinExistence type="predicted"/>
<name>A0ABV5IC00_9ACTN</name>
<dbReference type="Proteomes" id="UP001589647">
    <property type="component" value="Unassembled WGS sequence"/>
</dbReference>
<evidence type="ECO:0000313" key="1">
    <source>
        <dbReference type="EMBL" id="MFB9202063.1"/>
    </source>
</evidence>
<protein>
    <submittedName>
        <fullName evidence="1">Uncharacterized protein</fullName>
    </submittedName>
</protein>
<sequence length="55" mass="5803">MPAQQVRCEMAEVGPEVGGQFPAVEARYVAQVEIDVHVCCCARRGPVAGDTAGSR</sequence>
<reference evidence="1 2" key="1">
    <citation type="submission" date="2024-09" db="EMBL/GenBank/DDBJ databases">
        <authorList>
            <person name="Sun Q."/>
            <person name="Mori K."/>
        </authorList>
    </citation>
    <scope>NUCLEOTIDE SEQUENCE [LARGE SCALE GENOMIC DNA]</scope>
    <source>
        <strain evidence="1 2">CCM 3426</strain>
    </source>
</reference>
<dbReference type="EMBL" id="JBHMEI010000006">
    <property type="protein sequence ID" value="MFB9202063.1"/>
    <property type="molecule type" value="Genomic_DNA"/>
</dbReference>
<keyword evidence="2" id="KW-1185">Reference proteome</keyword>
<comment type="caution">
    <text evidence="1">The sequence shown here is derived from an EMBL/GenBank/DDBJ whole genome shotgun (WGS) entry which is preliminary data.</text>
</comment>
<organism evidence="1 2">
    <name type="scientific">Nonomuraea spiralis</name>
    <dbReference type="NCBI Taxonomy" id="46182"/>
    <lineage>
        <taxon>Bacteria</taxon>
        <taxon>Bacillati</taxon>
        <taxon>Actinomycetota</taxon>
        <taxon>Actinomycetes</taxon>
        <taxon>Streptosporangiales</taxon>
        <taxon>Streptosporangiaceae</taxon>
        <taxon>Nonomuraea</taxon>
    </lineage>
</organism>
<evidence type="ECO:0000313" key="2">
    <source>
        <dbReference type="Proteomes" id="UP001589647"/>
    </source>
</evidence>
<dbReference type="RefSeq" id="WP_229823877.1">
    <property type="nucleotide sequence ID" value="NZ_BMRC01000004.1"/>
</dbReference>
<accession>A0ABV5IC00</accession>
<gene>
    <name evidence="1" type="ORF">ACFFV7_12760</name>
</gene>